<dbReference type="PANTHER" id="PTHR37946">
    <property type="entry name" value="SLL1969 PROTEIN"/>
    <property type="match status" value="1"/>
</dbReference>
<protein>
    <recommendedName>
        <fullName evidence="2">DUF676 domain-containing protein</fullName>
    </recommendedName>
</protein>
<dbReference type="Pfam" id="PF05057">
    <property type="entry name" value="DUF676"/>
    <property type="match status" value="1"/>
</dbReference>
<organism evidence="3">
    <name type="scientific">marine metagenome</name>
    <dbReference type="NCBI Taxonomy" id="408172"/>
    <lineage>
        <taxon>unclassified sequences</taxon>
        <taxon>metagenomes</taxon>
        <taxon>ecological metagenomes</taxon>
    </lineage>
</organism>
<feature type="domain" description="DUF676" evidence="2">
    <location>
        <begin position="22"/>
        <end position="101"/>
    </location>
</feature>
<name>A0A382U928_9ZZZZ</name>
<dbReference type="PANTHER" id="PTHR37946:SF1">
    <property type="entry name" value="SLL1969 PROTEIN"/>
    <property type="match status" value="1"/>
</dbReference>
<dbReference type="SUPFAM" id="SSF53474">
    <property type="entry name" value="alpha/beta-Hydrolases"/>
    <property type="match status" value="1"/>
</dbReference>
<feature type="compositionally biased region" description="Polar residues" evidence="1">
    <location>
        <begin position="1"/>
        <end position="17"/>
    </location>
</feature>
<reference evidence="3" key="1">
    <citation type="submission" date="2018-05" db="EMBL/GenBank/DDBJ databases">
        <authorList>
            <person name="Lanie J.A."/>
            <person name="Ng W.-L."/>
            <person name="Kazmierczak K.M."/>
            <person name="Andrzejewski T.M."/>
            <person name="Davidsen T.M."/>
            <person name="Wayne K.J."/>
            <person name="Tettelin H."/>
            <person name="Glass J.I."/>
            <person name="Rusch D."/>
            <person name="Podicherti R."/>
            <person name="Tsui H.-C.T."/>
            <person name="Winkler M.E."/>
        </authorList>
    </citation>
    <scope>NUCLEOTIDE SEQUENCE</scope>
</reference>
<feature type="region of interest" description="Disordered" evidence="1">
    <location>
        <begin position="1"/>
        <end position="21"/>
    </location>
</feature>
<dbReference type="EMBL" id="UINC01142078">
    <property type="protein sequence ID" value="SVD30198.1"/>
    <property type="molecule type" value="Genomic_DNA"/>
</dbReference>
<dbReference type="AlphaFoldDB" id="A0A382U928"/>
<gene>
    <name evidence="3" type="ORF">METZ01_LOCUS383052</name>
</gene>
<dbReference type="InterPro" id="IPR029058">
    <property type="entry name" value="AB_hydrolase_fold"/>
</dbReference>
<accession>A0A382U928</accession>
<evidence type="ECO:0000313" key="3">
    <source>
        <dbReference type="EMBL" id="SVD30198.1"/>
    </source>
</evidence>
<proteinExistence type="predicted"/>
<feature type="non-terminal residue" evidence="3">
    <location>
        <position position="206"/>
    </location>
</feature>
<dbReference type="InterPro" id="IPR007751">
    <property type="entry name" value="DUF676_lipase-like"/>
</dbReference>
<evidence type="ECO:0000259" key="2">
    <source>
        <dbReference type="Pfam" id="PF05057"/>
    </source>
</evidence>
<dbReference type="Gene3D" id="3.40.50.1820">
    <property type="entry name" value="alpha/beta hydrolase"/>
    <property type="match status" value="1"/>
</dbReference>
<sequence length="206" mass="22987">MMSCSTASAPQSGQSPPTEEETVVLLHGMGRTQASMLVMSKRFKDAGYQTLNFPYNQASRSLDKISGKLIEFIKEKVKTSRYHLVAHSLGNVIIRDAFRKEYPPGLGRIVMLAPPNHPAHLAKRFNKNLLYRWITGDSGQKLSEEEFYQNLPIPDAEFGVIAGDKGQKLTFSEPNDGLVPVEGAKLEGMKDFLVLHHAHTFIMNCK</sequence>
<evidence type="ECO:0000256" key="1">
    <source>
        <dbReference type="SAM" id="MobiDB-lite"/>
    </source>
</evidence>